<dbReference type="Proteomes" id="UP000653156">
    <property type="component" value="Chromosome"/>
</dbReference>
<keyword evidence="1" id="KW-0472">Membrane</keyword>
<sequence length="71" mass="7857">MVMIANWTRIAIRPKIIAAHINKHEAMPSPTVLNYITIGATVIATTLSILSIFAVLLERRRAITPALNHIL</sequence>
<proteinExistence type="predicted"/>
<feature type="transmembrane region" description="Helical" evidence="1">
    <location>
        <begin position="32"/>
        <end position="57"/>
    </location>
</feature>
<keyword evidence="1" id="KW-1133">Transmembrane helix</keyword>
<evidence type="ECO:0000313" key="2">
    <source>
        <dbReference type="EMBL" id="QRQ82827.1"/>
    </source>
</evidence>
<evidence type="ECO:0000313" key="3">
    <source>
        <dbReference type="Proteomes" id="UP000653156"/>
    </source>
</evidence>
<dbReference type="EMBL" id="CP069798">
    <property type="protein sequence ID" value="QRQ82827.1"/>
    <property type="molecule type" value="Genomic_DNA"/>
</dbReference>
<dbReference type="RefSeq" id="WP_230340117.1">
    <property type="nucleotide sequence ID" value="NZ_CP069798.1"/>
</dbReference>
<protein>
    <submittedName>
        <fullName evidence="2">Uncharacterized protein</fullName>
    </submittedName>
</protein>
<evidence type="ECO:0000256" key="1">
    <source>
        <dbReference type="SAM" id="Phobius"/>
    </source>
</evidence>
<name>A0A892ZM11_9NEIS</name>
<organism evidence="2 3">
    <name type="scientific">Paralysiella testudinis</name>
    <dbReference type="NCBI Taxonomy" id="2809020"/>
    <lineage>
        <taxon>Bacteria</taxon>
        <taxon>Pseudomonadati</taxon>
        <taxon>Pseudomonadota</taxon>
        <taxon>Betaproteobacteria</taxon>
        <taxon>Neisseriales</taxon>
        <taxon>Neisseriaceae</taxon>
        <taxon>Paralysiella</taxon>
    </lineage>
</organism>
<reference evidence="2" key="1">
    <citation type="submission" date="2021-02" db="EMBL/GenBank/DDBJ databases">
        <title>Neisseriaceae sp. 26B isolated from the cloaca of a Common Toad-headed Turtle (Mesoclemmys nasuta).</title>
        <authorList>
            <person name="Spergser J."/>
            <person name="Busse H.-J."/>
        </authorList>
    </citation>
    <scope>NUCLEOTIDE SEQUENCE</scope>
    <source>
        <strain evidence="2">26B</strain>
    </source>
</reference>
<gene>
    <name evidence="2" type="ORF">JQU52_05445</name>
</gene>
<accession>A0A892ZM11</accession>
<keyword evidence="1" id="KW-0812">Transmembrane</keyword>
<keyword evidence="3" id="KW-1185">Reference proteome</keyword>
<dbReference type="KEGG" id="ptes:JQU52_05445"/>
<dbReference type="AlphaFoldDB" id="A0A892ZM11"/>